<gene>
    <name evidence="1" type="ORF">TM448B00540_0025</name>
</gene>
<organism evidence="1">
    <name type="scientific">viral metagenome</name>
    <dbReference type="NCBI Taxonomy" id="1070528"/>
    <lineage>
        <taxon>unclassified sequences</taxon>
        <taxon>metagenomes</taxon>
        <taxon>organismal metagenomes</taxon>
    </lineage>
</organism>
<evidence type="ECO:0000313" key="1">
    <source>
        <dbReference type="EMBL" id="QJH95835.1"/>
    </source>
</evidence>
<proteinExistence type="predicted"/>
<reference evidence="1" key="1">
    <citation type="submission" date="2020-03" db="EMBL/GenBank/DDBJ databases">
        <title>The deep terrestrial virosphere.</title>
        <authorList>
            <person name="Holmfeldt K."/>
            <person name="Nilsson E."/>
            <person name="Simone D."/>
            <person name="Lopez-Fernandez M."/>
            <person name="Wu X."/>
            <person name="de Brujin I."/>
            <person name="Lundin D."/>
            <person name="Andersson A."/>
            <person name="Bertilsson S."/>
            <person name="Dopson M."/>
        </authorList>
    </citation>
    <scope>NUCLEOTIDE SEQUENCE</scope>
    <source>
        <strain evidence="1">TM448B00540</strain>
    </source>
</reference>
<dbReference type="EMBL" id="MT144630">
    <property type="protein sequence ID" value="QJH95835.1"/>
    <property type="molecule type" value="Genomic_DNA"/>
</dbReference>
<name>A0A6M3XH54_9ZZZZ</name>
<sequence length="441" mass="50791">MSLRKYIIDRIRGTPPIPEIPPKVMELTSMSEGELEKIEETRSKSGTGKYRKLYEKDGLTFTLVNYLIGKIGSQQGYWEGDPEIVKEAEAWSSLIGLKFINKNILKNTVLDGTCFIEMLPTKARDGIHSFKFYKIEEVDFIRDKENKIILDDLNRPLGFVITRNHITRKVYADKVVQKDDVILKARKGEDLRDHFAWFVLEGYGDSLLGISLIEPVYRSAIIRSNISDMVGEAAFRGGGIVAYYTGQPPQEVIDAFSRDLKSITRKNIFLLSDKWKLSTIPSPDVKEVYDMILYLADEESLGIGPPLELLMTSKGMYKTDLGTKLVDFENRISIYQEYFCHQFNIQVTSYLKKLWGVTDKQLRYVLTTSEPSTKTLRSRVLSTLARRGLIRWDPELELKIRKEEGLPTSFIEQQLEEWKTKKIKTEEDIKEKEIDVDQGEL</sequence>
<accession>A0A6M3XH54</accession>
<dbReference type="AlphaFoldDB" id="A0A6M3XH54"/>
<protein>
    <submittedName>
        <fullName evidence="1">Uncharacterized protein</fullName>
    </submittedName>
</protein>